<sequence length="511" mass="56087">MKAAVAEKWTGTHEDKQDMEKLQLSQVVRRNFGRIAMFGFASTLICTWEIVLGALSLSLPNGGTAGLFWNYIIVVVGFGMVYASIAELGSVIPTSGGQYYWVSVLAPRRYHKYLSYVTGWLCTTAWQTGISSSAFLAGTIIQGLFVLNIPGYQFKAYHGTLLVIGITFFAIIFNTILAKKLPLIEGLLVFLHILGVVIVIPLWVLAPLRDAHSVFVDFTNNGGWSTNGLSMMIGMLPVALSLLGLDCSVHMAEETKDSSRTLPVSLMLGFVVNALLGFFVLVTVIFTLGDIETILATPTGYPFLQIFYNTTRSLTGTNIMAAVIIINLTASSIAVLATASRQLWAFARNKGLPFSFMLAPAILPHQLPLNALFVSLVITILLSLINIGSSAALNAIYSLNAGSLLTSYMITIGCMLFRRLQGHKLPPSRWSLGRWGLPINVGAMCYLLPVYVFSFFPGVVNPTPVTMNWGIVMYGGVVIFSTLYYIFRGRFHYQPPKEQVRGEFLIEVELE</sequence>
<protein>
    <submittedName>
        <fullName evidence="1">Amino acid permease</fullName>
    </submittedName>
</protein>
<dbReference type="Proteomes" id="UP000250078">
    <property type="component" value="Unassembled WGS sequence"/>
</dbReference>
<gene>
    <name evidence="1" type="ORF">K441DRAFT_599087</name>
</gene>
<name>A0ACC8EK02_9PEZI</name>
<keyword evidence="2" id="KW-1185">Reference proteome</keyword>
<evidence type="ECO:0000313" key="2">
    <source>
        <dbReference type="Proteomes" id="UP000250078"/>
    </source>
</evidence>
<organism evidence="1 2">
    <name type="scientific">Cenococcum geophilum 1.58</name>
    <dbReference type="NCBI Taxonomy" id="794803"/>
    <lineage>
        <taxon>Eukaryota</taxon>
        <taxon>Fungi</taxon>
        <taxon>Dikarya</taxon>
        <taxon>Ascomycota</taxon>
        <taxon>Pezizomycotina</taxon>
        <taxon>Dothideomycetes</taxon>
        <taxon>Pleosporomycetidae</taxon>
        <taxon>Gloniales</taxon>
        <taxon>Gloniaceae</taxon>
        <taxon>Cenococcum</taxon>
    </lineage>
</organism>
<proteinExistence type="predicted"/>
<dbReference type="EMBL" id="KV748309">
    <property type="protein sequence ID" value="OCK86563.1"/>
    <property type="molecule type" value="Genomic_DNA"/>
</dbReference>
<evidence type="ECO:0000313" key="1">
    <source>
        <dbReference type="EMBL" id="OCK86563.1"/>
    </source>
</evidence>
<reference evidence="1 2" key="1">
    <citation type="journal article" date="2016" name="Nat. Commun.">
        <title>Ectomycorrhizal ecology is imprinted in the genome of the dominant symbiotic fungus Cenococcum geophilum.</title>
        <authorList>
            <consortium name="DOE Joint Genome Institute"/>
            <person name="Peter M."/>
            <person name="Kohler A."/>
            <person name="Ohm R.A."/>
            <person name="Kuo A."/>
            <person name="Krutzmann J."/>
            <person name="Morin E."/>
            <person name="Arend M."/>
            <person name="Barry K.W."/>
            <person name="Binder M."/>
            <person name="Choi C."/>
            <person name="Clum A."/>
            <person name="Copeland A."/>
            <person name="Grisel N."/>
            <person name="Haridas S."/>
            <person name="Kipfer T."/>
            <person name="LaButti K."/>
            <person name="Lindquist E."/>
            <person name="Lipzen A."/>
            <person name="Maire R."/>
            <person name="Meier B."/>
            <person name="Mihaltcheva S."/>
            <person name="Molinier V."/>
            <person name="Murat C."/>
            <person name="Poggeler S."/>
            <person name="Quandt C.A."/>
            <person name="Sperisen C."/>
            <person name="Tritt A."/>
            <person name="Tisserant E."/>
            <person name="Crous P.W."/>
            <person name="Henrissat B."/>
            <person name="Nehls U."/>
            <person name="Egli S."/>
            <person name="Spatafora J.W."/>
            <person name="Grigoriev I.V."/>
            <person name="Martin F.M."/>
        </authorList>
    </citation>
    <scope>NUCLEOTIDE SEQUENCE [LARGE SCALE GENOMIC DNA]</scope>
    <source>
        <strain evidence="1 2">1.58</strain>
    </source>
</reference>
<accession>A0ACC8EK02</accession>